<reference evidence="1" key="1">
    <citation type="submission" date="2023-07" db="EMBL/GenBank/DDBJ databases">
        <authorList>
            <person name="Stuckert A."/>
        </authorList>
    </citation>
    <scope>NUCLEOTIDE SEQUENCE</scope>
</reference>
<comment type="caution">
    <text evidence="1">The sequence shown here is derived from an EMBL/GenBank/DDBJ whole genome shotgun (WGS) entry which is preliminary data.</text>
</comment>
<accession>A0ABN9KQK0</accession>
<organism evidence="1 2">
    <name type="scientific">Ranitomeya imitator</name>
    <name type="common">mimic poison frog</name>
    <dbReference type="NCBI Taxonomy" id="111125"/>
    <lineage>
        <taxon>Eukaryota</taxon>
        <taxon>Metazoa</taxon>
        <taxon>Chordata</taxon>
        <taxon>Craniata</taxon>
        <taxon>Vertebrata</taxon>
        <taxon>Euteleostomi</taxon>
        <taxon>Amphibia</taxon>
        <taxon>Batrachia</taxon>
        <taxon>Anura</taxon>
        <taxon>Neobatrachia</taxon>
        <taxon>Hyloidea</taxon>
        <taxon>Dendrobatidae</taxon>
        <taxon>Dendrobatinae</taxon>
        <taxon>Ranitomeya</taxon>
    </lineage>
</organism>
<sequence>MGKSFQIKDYYTTCESSFVIVHVAYYTLGRPHNRYEIECPSTNPPFGVKICFFPSLIILWTHGHTISQLKYQVQDETDGELLKQVRLASQEVVVQK</sequence>
<proteinExistence type="predicted"/>
<name>A0ABN9KQK0_9NEOB</name>
<keyword evidence="2" id="KW-1185">Reference proteome</keyword>
<evidence type="ECO:0000313" key="1">
    <source>
        <dbReference type="EMBL" id="CAJ0919861.1"/>
    </source>
</evidence>
<dbReference type="EMBL" id="CAUEEQ010001469">
    <property type="protein sequence ID" value="CAJ0919861.1"/>
    <property type="molecule type" value="Genomic_DNA"/>
</dbReference>
<gene>
    <name evidence="1" type="ORF">RIMI_LOCUS1142487</name>
</gene>
<evidence type="ECO:0000313" key="2">
    <source>
        <dbReference type="Proteomes" id="UP001176940"/>
    </source>
</evidence>
<protein>
    <submittedName>
        <fullName evidence="1">Uncharacterized protein</fullName>
    </submittedName>
</protein>
<feature type="non-terminal residue" evidence="1">
    <location>
        <position position="96"/>
    </location>
</feature>
<dbReference type="Proteomes" id="UP001176940">
    <property type="component" value="Unassembled WGS sequence"/>
</dbReference>